<comment type="caution">
    <text evidence="2">The sequence shown here is derived from an EMBL/GenBank/DDBJ whole genome shotgun (WGS) entry which is preliminary data.</text>
</comment>
<proteinExistence type="predicted"/>
<dbReference type="AlphaFoldDB" id="A0AAV0E9D7"/>
<gene>
    <name evidence="2" type="ORF">CEPIT_LOCUS23017</name>
</gene>
<accession>A0AAV0E9D7</accession>
<dbReference type="Proteomes" id="UP001152523">
    <property type="component" value="Unassembled WGS sequence"/>
</dbReference>
<sequence length="151" mass="16653">MKKGAMESDLGDQGVVCSNTKFEDYVTVGTTSSMLFEEDLFLNGYLSSSISHVVPLETECFNREIVTLREECPKDMPREADEDEIIVGEVMHATPIQVSFPMQIEHRAIKGVSQSDSDDASDGSTGYDSDQELLARLSDPNYKTATRSNCA</sequence>
<feature type="compositionally biased region" description="Polar residues" evidence="1">
    <location>
        <begin position="141"/>
        <end position="151"/>
    </location>
</feature>
<evidence type="ECO:0000313" key="3">
    <source>
        <dbReference type="Proteomes" id="UP001152523"/>
    </source>
</evidence>
<dbReference type="EMBL" id="CAMAPF010000915">
    <property type="protein sequence ID" value="CAH9120393.1"/>
    <property type="molecule type" value="Genomic_DNA"/>
</dbReference>
<evidence type="ECO:0000313" key="2">
    <source>
        <dbReference type="EMBL" id="CAH9120393.1"/>
    </source>
</evidence>
<name>A0AAV0E9D7_9ASTE</name>
<organism evidence="2 3">
    <name type="scientific">Cuscuta epithymum</name>
    <dbReference type="NCBI Taxonomy" id="186058"/>
    <lineage>
        <taxon>Eukaryota</taxon>
        <taxon>Viridiplantae</taxon>
        <taxon>Streptophyta</taxon>
        <taxon>Embryophyta</taxon>
        <taxon>Tracheophyta</taxon>
        <taxon>Spermatophyta</taxon>
        <taxon>Magnoliopsida</taxon>
        <taxon>eudicotyledons</taxon>
        <taxon>Gunneridae</taxon>
        <taxon>Pentapetalae</taxon>
        <taxon>asterids</taxon>
        <taxon>lamiids</taxon>
        <taxon>Solanales</taxon>
        <taxon>Convolvulaceae</taxon>
        <taxon>Cuscuteae</taxon>
        <taxon>Cuscuta</taxon>
        <taxon>Cuscuta subgen. Cuscuta</taxon>
    </lineage>
</organism>
<feature type="region of interest" description="Disordered" evidence="1">
    <location>
        <begin position="109"/>
        <end position="151"/>
    </location>
</feature>
<protein>
    <submittedName>
        <fullName evidence="2">Uncharacterized protein</fullName>
    </submittedName>
</protein>
<reference evidence="2" key="1">
    <citation type="submission" date="2022-07" db="EMBL/GenBank/DDBJ databases">
        <authorList>
            <person name="Macas J."/>
            <person name="Novak P."/>
            <person name="Neumann P."/>
        </authorList>
    </citation>
    <scope>NUCLEOTIDE SEQUENCE</scope>
</reference>
<keyword evidence="3" id="KW-1185">Reference proteome</keyword>
<evidence type="ECO:0000256" key="1">
    <source>
        <dbReference type="SAM" id="MobiDB-lite"/>
    </source>
</evidence>